<dbReference type="Pfam" id="PF09588">
    <property type="entry name" value="YqaJ"/>
    <property type="match status" value="1"/>
</dbReference>
<gene>
    <name evidence="4" type="primary">LOC113052775</name>
</gene>
<dbReference type="GO" id="GO:0008270">
    <property type="term" value="F:zinc ion binding"/>
    <property type="evidence" value="ECO:0007669"/>
    <property type="project" value="UniProtKB-KW"/>
</dbReference>
<dbReference type="PANTHER" id="PTHR47526">
    <property type="entry name" value="ATP-DEPENDENT DNA HELICASE"/>
    <property type="match status" value="1"/>
</dbReference>
<evidence type="ECO:0000313" key="3">
    <source>
        <dbReference type="Proteomes" id="UP000515129"/>
    </source>
</evidence>
<dbReference type="SUPFAM" id="SSF52980">
    <property type="entry name" value="Restriction endonuclease-like"/>
    <property type="match status" value="1"/>
</dbReference>
<dbReference type="InterPro" id="IPR011335">
    <property type="entry name" value="Restrct_endonuc-II-like"/>
</dbReference>
<dbReference type="CDD" id="cd22343">
    <property type="entry name" value="PDDEXK_lambda_exonuclease-like"/>
    <property type="match status" value="1"/>
</dbReference>
<dbReference type="KEGG" id="caua:113052775"/>
<dbReference type="GO" id="GO:0006281">
    <property type="term" value="P:DNA repair"/>
    <property type="evidence" value="ECO:0007669"/>
    <property type="project" value="UniProtKB-ARBA"/>
</dbReference>
<evidence type="ECO:0000313" key="4">
    <source>
        <dbReference type="RefSeq" id="XP_026072997.1"/>
    </source>
</evidence>
<dbReference type="Gene3D" id="3.90.320.10">
    <property type="match status" value="1"/>
</dbReference>
<dbReference type="InterPro" id="IPR019080">
    <property type="entry name" value="YqaJ_viral_recombinase"/>
</dbReference>
<protein>
    <submittedName>
        <fullName evidence="4">Uncharacterized protein LOC113052775</fullName>
    </submittedName>
</protein>
<dbReference type="PROSITE" id="PS50966">
    <property type="entry name" value="ZF_SWIM"/>
    <property type="match status" value="1"/>
</dbReference>
<organism evidence="3 4">
    <name type="scientific">Carassius auratus</name>
    <name type="common">Goldfish</name>
    <dbReference type="NCBI Taxonomy" id="7957"/>
    <lineage>
        <taxon>Eukaryota</taxon>
        <taxon>Metazoa</taxon>
        <taxon>Chordata</taxon>
        <taxon>Craniata</taxon>
        <taxon>Vertebrata</taxon>
        <taxon>Euteleostomi</taxon>
        <taxon>Actinopterygii</taxon>
        <taxon>Neopterygii</taxon>
        <taxon>Teleostei</taxon>
        <taxon>Ostariophysi</taxon>
        <taxon>Cypriniformes</taxon>
        <taxon>Cyprinidae</taxon>
        <taxon>Cyprininae</taxon>
        <taxon>Carassius</taxon>
    </lineage>
</organism>
<accession>A0A6P6KPB6</accession>
<proteinExistence type="predicted"/>
<keyword evidence="1" id="KW-0862">Zinc</keyword>
<dbReference type="InterPro" id="IPR011604">
    <property type="entry name" value="PDDEXK-like_dom_sf"/>
</dbReference>
<keyword evidence="3" id="KW-1185">Reference proteome</keyword>
<dbReference type="Proteomes" id="UP000515129">
    <property type="component" value="Chromosome 33"/>
</dbReference>
<feature type="domain" description="SWIM-type" evidence="2">
    <location>
        <begin position="126"/>
        <end position="162"/>
    </location>
</feature>
<dbReference type="InterPro" id="IPR007527">
    <property type="entry name" value="Znf_SWIM"/>
</dbReference>
<evidence type="ECO:0000256" key="1">
    <source>
        <dbReference type="PROSITE-ProRule" id="PRU00325"/>
    </source>
</evidence>
<dbReference type="GeneID" id="113052775"/>
<name>A0A6P6KPB6_CARAU</name>
<dbReference type="AlphaFoldDB" id="A0A6P6KPB6"/>
<dbReference type="RefSeq" id="XP_026072997.1">
    <property type="nucleotide sequence ID" value="XM_026217212.1"/>
</dbReference>
<reference evidence="4" key="1">
    <citation type="submission" date="2025-08" db="UniProtKB">
        <authorList>
            <consortium name="RefSeq"/>
        </authorList>
    </citation>
    <scope>IDENTIFICATION</scope>
    <source>
        <strain evidence="4">Wakin</strain>
        <tissue evidence="4">Muscle</tissue>
    </source>
</reference>
<keyword evidence="1" id="KW-0863">Zinc-finger</keyword>
<dbReference type="OrthoDB" id="6155932at2759"/>
<evidence type="ECO:0000259" key="2">
    <source>
        <dbReference type="PROSITE" id="PS50966"/>
    </source>
</evidence>
<keyword evidence="1" id="KW-0479">Metal-binding</keyword>
<sequence>MLKSGLNERNVLYRDKLLPDARKRYLEKMAMIGNLDPYEVPSRECTRDPDDLPPLTFPDIFVYLVCGVSAYTEAQFRNFKSMEAHVQFTNGWVHDLEAYKSPSCENTVVRTKVMHSQRLNEPPLKPWVIVSSAGKVECAHCTCMAGIAETCTHVGALLFKLEATVRIRGTKTVTDVPAYWVLPSNLSKIHPEVGYRINYTSSVAQRKTLDQRINMQPTAPAIRSRAQKLKTPPGNLEALSPLLDTLLHHSKAVGLSGMEKYYAQYTQHTAAAPSSALPPCLAKSLYDESIDASDLSAVLLACEKHINAVSVTEEQAVAVEEYTRQQHLSSAWYDYRSGRITASKMHAVYATSLERPSHTVFTQVCYPHIQHTVSTVQTRWGISHEGDARKAYTESRAASHTNFKIEPCGFIINSSFPEIGASPDGLTMCECCGKGCLEVKCPFKYRSCNIQQALDMKDKDFCLQLSSDNLQLKRHHRFYTQIQTQIFVTQSNHCDLVVWTENDFTVVRVFPDQEFWEPRLQKAQEFFKKVCLPELVAKYHSKDMQPHVPSEKEQ</sequence>
<dbReference type="PANTHER" id="PTHR47526:SF4">
    <property type="entry name" value="SWIM-TYPE DOMAIN-CONTAINING PROTEIN"/>
    <property type="match status" value="1"/>
</dbReference>